<dbReference type="EMBL" id="JAUFQU010000089">
    <property type="protein sequence ID" value="MDN3710451.1"/>
    <property type="molecule type" value="Genomic_DNA"/>
</dbReference>
<dbReference type="EMBL" id="JAUFQU010000069">
    <property type="protein sequence ID" value="MDN3709949.1"/>
    <property type="molecule type" value="Genomic_DNA"/>
</dbReference>
<gene>
    <name evidence="1" type="ORF">QW060_23900</name>
    <name evidence="2" type="ORF">QW060_26920</name>
    <name evidence="3" type="ORF">QW060_27005</name>
</gene>
<dbReference type="EMBL" id="JAUFQU010000090">
    <property type="protein sequence ID" value="MDN3710466.1"/>
    <property type="molecule type" value="Genomic_DNA"/>
</dbReference>
<accession>A0ABT8D3F9</accession>
<name>A0ABT8D3F9_9FLAO</name>
<comment type="caution">
    <text evidence="3">The sequence shown here is derived from an EMBL/GenBank/DDBJ whole genome shotgun (WGS) entry which is preliminary data.</text>
</comment>
<evidence type="ECO:0008006" key="5">
    <source>
        <dbReference type="Google" id="ProtNLM"/>
    </source>
</evidence>
<evidence type="ECO:0000313" key="2">
    <source>
        <dbReference type="EMBL" id="MDN3710451.1"/>
    </source>
</evidence>
<keyword evidence="4" id="KW-1185">Reference proteome</keyword>
<evidence type="ECO:0000313" key="3">
    <source>
        <dbReference type="EMBL" id="MDN3710466.1"/>
    </source>
</evidence>
<dbReference type="Proteomes" id="UP001242368">
    <property type="component" value="Unassembled WGS sequence"/>
</dbReference>
<evidence type="ECO:0000313" key="4">
    <source>
        <dbReference type="Proteomes" id="UP001242368"/>
    </source>
</evidence>
<protein>
    <recommendedName>
        <fullName evidence="5">XRE family transcriptional regulator</fullName>
    </recommendedName>
</protein>
<reference evidence="3" key="1">
    <citation type="journal article" date="2014" name="Int. J. Syst. Evol. Microbiol.">
        <title>Complete genome of a new Firmicutes species belonging to the dominant human colonic microbiota ('Ruminococcus bicirculans') reveals two chromosomes and a selective capacity to utilize plant glucans.</title>
        <authorList>
            <consortium name="NISC Comparative Sequencing Program"/>
            <person name="Wegmann U."/>
            <person name="Louis P."/>
            <person name="Goesmann A."/>
            <person name="Henrissat B."/>
            <person name="Duncan S.H."/>
            <person name="Flint H.J."/>
        </authorList>
    </citation>
    <scope>NUCLEOTIDE SEQUENCE</scope>
    <source>
        <strain evidence="3">CECT 7184</strain>
    </source>
</reference>
<dbReference type="RefSeq" id="WP_290365319.1">
    <property type="nucleotide sequence ID" value="NZ_JAUFQU010000069.1"/>
</dbReference>
<reference evidence="4" key="2">
    <citation type="journal article" date="2019" name="Int. J. Syst. Evol. Microbiol.">
        <title>The Global Catalogue of Microorganisms (GCM) 10K type strain sequencing project: providing services to taxonomists for standard genome sequencing and annotation.</title>
        <authorList>
            <consortium name="The Broad Institute Genomics Platform"/>
            <consortium name="The Broad Institute Genome Sequencing Center for Infectious Disease"/>
            <person name="Wu L."/>
            <person name="Ma J."/>
        </authorList>
    </citation>
    <scope>NUCLEOTIDE SEQUENCE [LARGE SCALE GENOMIC DNA]</scope>
    <source>
        <strain evidence="4">CECT 7184</strain>
    </source>
</reference>
<reference evidence="3" key="3">
    <citation type="submission" date="2023-06" db="EMBL/GenBank/DDBJ databases">
        <authorList>
            <person name="Lucena T."/>
            <person name="Sun Q."/>
        </authorList>
    </citation>
    <scope>NUCLEOTIDE SEQUENCE</scope>
    <source>
        <strain evidence="3">CECT 7184</strain>
    </source>
</reference>
<organism evidence="3 4">
    <name type="scientific">Paenimyroides ceti</name>
    <dbReference type="NCBI Taxonomy" id="395087"/>
    <lineage>
        <taxon>Bacteria</taxon>
        <taxon>Pseudomonadati</taxon>
        <taxon>Bacteroidota</taxon>
        <taxon>Flavobacteriia</taxon>
        <taxon>Flavobacteriales</taxon>
        <taxon>Flavobacteriaceae</taxon>
        <taxon>Paenimyroides</taxon>
    </lineage>
</organism>
<evidence type="ECO:0000313" key="1">
    <source>
        <dbReference type="EMBL" id="MDN3709949.1"/>
    </source>
</evidence>
<proteinExistence type="predicted"/>
<sequence>MKINKFRKEKKLTQKLISENIGCHHKTIAYMDSRMDSHIMVQYLKFLRQNSFDLNEFFDQEITLKQNDPPEKVTQI</sequence>